<proteinExistence type="predicted"/>
<gene>
    <name evidence="2" type="ORF">Cvel_3278</name>
</gene>
<feature type="region of interest" description="Disordered" evidence="1">
    <location>
        <begin position="1"/>
        <end position="49"/>
    </location>
</feature>
<evidence type="ECO:0000256" key="1">
    <source>
        <dbReference type="SAM" id="MobiDB-lite"/>
    </source>
</evidence>
<dbReference type="VEuPathDB" id="CryptoDB:Cvel_3278"/>
<evidence type="ECO:0000313" key="2">
    <source>
        <dbReference type="EMBL" id="CEM11943.1"/>
    </source>
</evidence>
<reference evidence="2" key="1">
    <citation type="submission" date="2014-11" db="EMBL/GenBank/DDBJ databases">
        <authorList>
            <person name="Otto D Thomas"/>
            <person name="Naeem Raeece"/>
        </authorList>
    </citation>
    <scope>NUCLEOTIDE SEQUENCE</scope>
</reference>
<sequence>MKKDEESRGSGSLQLDKREQEICQEHGKEEEEEEEKEEDHPVVEITTEKELSASQKRVLAAIAAQADADDGYLWLAAKAQALQTPPKDCACSWCGKALETCLSEWNKMVDRLHSCTQGSVYVVEEAAETGGGDGSGAKLLLTFRCCHEALLRTR</sequence>
<accession>A0A0G4FFJ4</accession>
<name>A0A0G4FFJ4_9ALVE</name>
<feature type="compositionally biased region" description="Basic and acidic residues" evidence="1">
    <location>
        <begin position="15"/>
        <end position="29"/>
    </location>
</feature>
<organism evidence="2">
    <name type="scientific">Chromera velia CCMP2878</name>
    <dbReference type="NCBI Taxonomy" id="1169474"/>
    <lineage>
        <taxon>Eukaryota</taxon>
        <taxon>Sar</taxon>
        <taxon>Alveolata</taxon>
        <taxon>Colpodellida</taxon>
        <taxon>Chromeraceae</taxon>
        <taxon>Chromera</taxon>
    </lineage>
</organism>
<protein>
    <submittedName>
        <fullName evidence="2">Uncharacterized protein</fullName>
    </submittedName>
</protein>
<feature type="compositionally biased region" description="Basic and acidic residues" evidence="1">
    <location>
        <begin position="38"/>
        <end position="49"/>
    </location>
</feature>
<dbReference type="AlphaFoldDB" id="A0A0G4FFJ4"/>
<dbReference type="EMBL" id="CDMZ01000330">
    <property type="protein sequence ID" value="CEM11943.1"/>
    <property type="molecule type" value="Genomic_DNA"/>
</dbReference>